<evidence type="ECO:0000313" key="5">
    <source>
        <dbReference type="Proteomes" id="UP000699865"/>
    </source>
</evidence>
<dbReference type="GO" id="GO:0032259">
    <property type="term" value="P:methylation"/>
    <property type="evidence" value="ECO:0007669"/>
    <property type="project" value="UniProtKB-KW"/>
</dbReference>
<sequence length="221" mass="24630">MTKENTLTCAPMAPLLDHLFNEASAAARFDFTQIPEEETTRMMHSKTEYLNLYSLLKHMWLPVSRETGKLLYMLARSTKATSVVEFGMSFGLSTLYLAAALRDNGGGKVITSEFEPTKVAKAREHFVQAGVSDLVEIRVGDALNTLAVDLPETIDLLILDGAKVLYDDILHLLESRFHPGTMIIADNASYNQNYLTHVRSAENGYLSVPFSDDVELSVRLR</sequence>
<dbReference type="PANTHER" id="PTHR43167">
    <property type="entry name" value="PUTATIVE (AFU_ORTHOLOGUE AFUA_6G01830)-RELATED"/>
    <property type="match status" value="1"/>
</dbReference>
<proteinExistence type="predicted"/>
<keyword evidence="1 4" id="KW-0489">Methyltransferase</keyword>
<dbReference type="GO" id="GO:0008168">
    <property type="term" value="F:methyltransferase activity"/>
    <property type="evidence" value="ECO:0007669"/>
    <property type="project" value="UniProtKB-KW"/>
</dbReference>
<evidence type="ECO:0000256" key="1">
    <source>
        <dbReference type="ARBA" id="ARBA00022603"/>
    </source>
</evidence>
<keyword evidence="3" id="KW-0949">S-adenosyl-L-methionine</keyword>
<keyword evidence="2" id="KW-0808">Transferase</keyword>
<dbReference type="PANTHER" id="PTHR43167:SF1">
    <property type="entry name" value="PUTATIVE (AFU_ORTHOLOGUE AFUA_6G01830)-RELATED"/>
    <property type="match status" value="1"/>
</dbReference>
<evidence type="ECO:0000256" key="3">
    <source>
        <dbReference type="ARBA" id="ARBA00022691"/>
    </source>
</evidence>
<dbReference type="EMBL" id="JAFMOU010000070">
    <property type="protein sequence ID" value="MBU9836612.1"/>
    <property type="molecule type" value="Genomic_DNA"/>
</dbReference>
<evidence type="ECO:0000256" key="2">
    <source>
        <dbReference type="ARBA" id="ARBA00022679"/>
    </source>
</evidence>
<name>A0ABS6L588_9GAMM</name>
<keyword evidence="5" id="KW-1185">Reference proteome</keyword>
<protein>
    <submittedName>
        <fullName evidence="4">Class I SAM-dependent methyltransferase</fullName>
    </submittedName>
</protein>
<dbReference type="PROSITE" id="PS51682">
    <property type="entry name" value="SAM_OMT_I"/>
    <property type="match status" value="1"/>
</dbReference>
<dbReference type="Proteomes" id="UP000699865">
    <property type="component" value="Unassembled WGS sequence"/>
</dbReference>
<dbReference type="Pfam" id="PF13578">
    <property type="entry name" value="Methyltransf_24"/>
    <property type="match status" value="1"/>
</dbReference>
<evidence type="ECO:0000313" key="4">
    <source>
        <dbReference type="EMBL" id="MBU9836612.1"/>
    </source>
</evidence>
<accession>A0ABS6L588</accession>
<organism evidence="4 5">
    <name type="scientific">Rahnella perminowiae</name>
    <dbReference type="NCBI Taxonomy" id="2816244"/>
    <lineage>
        <taxon>Bacteria</taxon>
        <taxon>Pseudomonadati</taxon>
        <taxon>Pseudomonadota</taxon>
        <taxon>Gammaproteobacteria</taxon>
        <taxon>Enterobacterales</taxon>
        <taxon>Yersiniaceae</taxon>
        <taxon>Rahnella</taxon>
    </lineage>
</organism>
<gene>
    <name evidence="4" type="ORF">J1786_17550</name>
</gene>
<reference evidence="4 5" key="1">
    <citation type="submission" date="2021-03" db="EMBL/GenBank/DDBJ databases">
        <title>Five novel Rahnella species.</title>
        <authorList>
            <person name="Brady C."/>
            <person name="Asselin J."/>
            <person name="Beer S."/>
            <person name="Bruberg M.B."/>
            <person name="Crampton B."/>
            <person name="Venter S."/>
            <person name="Arnold D."/>
            <person name="Denman S."/>
        </authorList>
    </citation>
    <scope>NUCLEOTIDE SEQUENCE [LARGE SCALE GENOMIC DNA]</scope>
    <source>
        <strain evidence="4 5">L72c</strain>
    </source>
</reference>
<dbReference type="RefSeq" id="WP_217138898.1">
    <property type="nucleotide sequence ID" value="NZ_JAFMOU010000070.1"/>
</dbReference>
<dbReference type="InterPro" id="IPR002935">
    <property type="entry name" value="SAM_O-MeTrfase"/>
</dbReference>
<comment type="caution">
    <text evidence="4">The sequence shown here is derived from an EMBL/GenBank/DDBJ whole genome shotgun (WGS) entry which is preliminary data.</text>
</comment>